<dbReference type="GO" id="GO:0005829">
    <property type="term" value="C:cytosol"/>
    <property type="evidence" value="ECO:0007669"/>
    <property type="project" value="TreeGrafter"/>
</dbReference>
<dbReference type="GO" id="GO:0046872">
    <property type="term" value="F:metal ion binding"/>
    <property type="evidence" value="ECO:0007669"/>
    <property type="project" value="UniProtKB-KW"/>
</dbReference>
<evidence type="ECO:0000256" key="4">
    <source>
        <dbReference type="ARBA" id="ARBA00023004"/>
    </source>
</evidence>
<reference evidence="7 8" key="1">
    <citation type="submission" date="2020-08" db="EMBL/GenBank/DDBJ databases">
        <title>Genomic Encyclopedia of Type Strains, Phase IV (KMG-IV): sequencing the most valuable type-strain genomes for metagenomic binning, comparative biology and taxonomic classification.</title>
        <authorList>
            <person name="Goeker M."/>
        </authorList>
    </citation>
    <scope>NUCLEOTIDE SEQUENCE [LARGE SCALE GENOMIC DNA]</scope>
    <source>
        <strain evidence="7 8">DSM 100039</strain>
    </source>
</reference>
<evidence type="ECO:0000259" key="6">
    <source>
        <dbReference type="PROSITE" id="PS51332"/>
    </source>
</evidence>
<dbReference type="NCBIfam" id="TIGR03975">
    <property type="entry name" value="rSAM_ocin_1"/>
    <property type="match status" value="1"/>
</dbReference>
<dbReference type="InterPro" id="IPR007197">
    <property type="entry name" value="rSAM"/>
</dbReference>
<comment type="caution">
    <text evidence="7">The sequence shown here is derived from an EMBL/GenBank/DDBJ whole genome shotgun (WGS) entry which is preliminary data.</text>
</comment>
<accession>A0A841PJU7</accession>
<evidence type="ECO:0000256" key="2">
    <source>
        <dbReference type="ARBA" id="ARBA00022691"/>
    </source>
</evidence>
<dbReference type="PANTHER" id="PTHR43409">
    <property type="entry name" value="ANAEROBIC MAGNESIUM-PROTOPORPHYRIN IX MONOMETHYL ESTER CYCLASE-RELATED"/>
    <property type="match status" value="1"/>
</dbReference>
<dbReference type="InterPro" id="IPR023404">
    <property type="entry name" value="rSAM_horseshoe"/>
</dbReference>
<evidence type="ECO:0000313" key="7">
    <source>
        <dbReference type="EMBL" id="MBB6408775.1"/>
    </source>
</evidence>
<dbReference type="Gene3D" id="3.40.50.280">
    <property type="entry name" value="Cobalamin-binding domain"/>
    <property type="match status" value="1"/>
</dbReference>
<dbReference type="Pfam" id="PF04055">
    <property type="entry name" value="Radical_SAM"/>
    <property type="match status" value="1"/>
</dbReference>
<evidence type="ECO:0000256" key="5">
    <source>
        <dbReference type="ARBA" id="ARBA00023014"/>
    </source>
</evidence>
<dbReference type="GO" id="GO:0051536">
    <property type="term" value="F:iron-sulfur cluster binding"/>
    <property type="evidence" value="ECO:0007669"/>
    <property type="project" value="UniProtKB-KW"/>
</dbReference>
<dbReference type="SUPFAM" id="SSF102114">
    <property type="entry name" value="Radical SAM enzymes"/>
    <property type="match status" value="1"/>
</dbReference>
<evidence type="ECO:0000313" key="8">
    <source>
        <dbReference type="Proteomes" id="UP000556329"/>
    </source>
</evidence>
<dbReference type="InterPro" id="IPR058240">
    <property type="entry name" value="rSAM_sf"/>
</dbReference>
<evidence type="ECO:0000256" key="3">
    <source>
        <dbReference type="ARBA" id="ARBA00022723"/>
    </source>
</evidence>
<dbReference type="GO" id="GO:0031419">
    <property type="term" value="F:cobalamin binding"/>
    <property type="evidence" value="ECO:0007669"/>
    <property type="project" value="InterPro"/>
</dbReference>
<sequence>MRKDKMAAKSRVLLCVMPFLPIERPALGVSLFASRLRQQGIACDVFYANHRFADRIGFPLYQRIAQSAPTHDLPGEWVFSRALWRHDALPDEAFDTYARTTPGDYYPNAFLGQIRYAREQAPQYIDDLAETIDLEDVDIVGFSSTFQQNIASLAMAKALKARAPNLHVVFGGANCEGEMGLELHRSFAFIDAVCRGESDTSFPQLIEAVRKGADMSTIGGLVYRGAAGETVESLVPQAAIRDMDSLPFPDHSDFLAAFERSTAPQFIEPELTIETSRGCWWGEKHHCTFCGLNGLGIGYRAKSADRALAEFRHLRDSTGIHTFFATDNIVDMRYFTTVFPSLVEDGTRLQLFYETKANLKKDQIGILRRLGTTWMQPGIEHLNTHVLKLMDKGIRGIQNVQTLKWVRQHKMLVTWNVLCGFPGERPEDYEEAIRFMRSIRHLTPPSSFAAFRLDRFSPMFDRPDEFGLSGIKPYPSYDLCYPGVSPDARARIAYFFTYRGTTDAQTLKGINRAWSEAQDWKQEHRHAALSAIVGTDLVTIIDLRPGHPVRPYILIGDDRLVYLGLDSIQSIASLTANLRSVAPDRAWDEAAVAKTVQDFIRDDLVLQEDDLYLALAIQVPADTSQDAEHVDMAAPSMRFARQDEAVVT</sequence>
<dbReference type="InterPro" id="IPR023984">
    <property type="entry name" value="rSAM_ocin_1"/>
</dbReference>
<dbReference type="SFLD" id="SFLDF00324">
    <property type="entry name" value="bacteriocin_maturation"/>
    <property type="match status" value="1"/>
</dbReference>
<keyword evidence="3" id="KW-0479">Metal-binding</keyword>
<evidence type="ECO:0000256" key="1">
    <source>
        <dbReference type="ARBA" id="ARBA00001966"/>
    </source>
</evidence>
<keyword evidence="8" id="KW-1185">Reference proteome</keyword>
<dbReference type="InterPro" id="IPR006158">
    <property type="entry name" value="Cobalamin-bd"/>
</dbReference>
<protein>
    <submittedName>
        <fullName evidence="7">Ribosomal peptide maturation radical SAM protein 1</fullName>
    </submittedName>
</protein>
<dbReference type="RefSeq" id="WP_184871791.1">
    <property type="nucleotide sequence ID" value="NZ_JACHEF010000001.1"/>
</dbReference>
<keyword evidence="2" id="KW-0949">S-adenosyl-L-methionine</keyword>
<dbReference type="AlphaFoldDB" id="A0A841PJU7"/>
<organism evidence="7 8">
    <name type="scientific">Mesorhizobium sangaii</name>
    <dbReference type="NCBI Taxonomy" id="505389"/>
    <lineage>
        <taxon>Bacteria</taxon>
        <taxon>Pseudomonadati</taxon>
        <taxon>Pseudomonadota</taxon>
        <taxon>Alphaproteobacteria</taxon>
        <taxon>Hyphomicrobiales</taxon>
        <taxon>Phyllobacteriaceae</taxon>
        <taxon>Mesorhizobium</taxon>
    </lineage>
</organism>
<name>A0A841PJU7_9HYPH</name>
<gene>
    <name evidence="7" type="ORF">HNQ71_001419</name>
</gene>
<keyword evidence="4" id="KW-0408">Iron</keyword>
<dbReference type="GO" id="GO:0003824">
    <property type="term" value="F:catalytic activity"/>
    <property type="evidence" value="ECO:0007669"/>
    <property type="project" value="InterPro"/>
</dbReference>
<feature type="domain" description="B12-binding" evidence="6">
    <location>
        <begin position="74"/>
        <end position="216"/>
    </location>
</feature>
<dbReference type="SMART" id="SM00729">
    <property type="entry name" value="Elp3"/>
    <property type="match status" value="1"/>
</dbReference>
<dbReference type="PANTHER" id="PTHR43409:SF7">
    <property type="entry name" value="BLL1977 PROTEIN"/>
    <property type="match status" value="1"/>
</dbReference>
<dbReference type="Pfam" id="PF02310">
    <property type="entry name" value="B12-binding"/>
    <property type="match status" value="1"/>
</dbReference>
<dbReference type="Proteomes" id="UP000556329">
    <property type="component" value="Unassembled WGS sequence"/>
</dbReference>
<proteinExistence type="predicted"/>
<dbReference type="SFLD" id="SFLDG01082">
    <property type="entry name" value="B12-binding_domain_containing"/>
    <property type="match status" value="1"/>
</dbReference>
<dbReference type="PROSITE" id="PS51332">
    <property type="entry name" value="B12_BINDING"/>
    <property type="match status" value="1"/>
</dbReference>
<dbReference type="InterPro" id="IPR051198">
    <property type="entry name" value="BchE-like"/>
</dbReference>
<dbReference type="Gene3D" id="3.80.30.20">
    <property type="entry name" value="tm_1862 like domain"/>
    <property type="match status" value="1"/>
</dbReference>
<dbReference type="InterPro" id="IPR006638">
    <property type="entry name" value="Elp3/MiaA/NifB-like_rSAM"/>
</dbReference>
<dbReference type="EMBL" id="JACHEF010000001">
    <property type="protein sequence ID" value="MBB6408775.1"/>
    <property type="molecule type" value="Genomic_DNA"/>
</dbReference>
<dbReference type="SFLD" id="SFLDS00029">
    <property type="entry name" value="Radical_SAM"/>
    <property type="match status" value="1"/>
</dbReference>
<comment type="cofactor">
    <cofactor evidence="1">
        <name>[4Fe-4S] cluster</name>
        <dbReference type="ChEBI" id="CHEBI:49883"/>
    </cofactor>
</comment>
<keyword evidence="5" id="KW-0411">Iron-sulfur</keyword>